<reference evidence="3" key="1">
    <citation type="journal article" date="2012" name="G3 (Bethesda)">
        <title>Pichia sorbitophila, an interspecies yeast hybrid reveals early steps of genome resolution following polyploidization.</title>
        <authorList>
            <person name="Leh Louis V."/>
            <person name="Despons L."/>
            <person name="Friedrich A."/>
            <person name="Martin T."/>
            <person name="Durrens P."/>
            <person name="Casaregola S."/>
            <person name="Neuveglise C."/>
            <person name="Fairhead C."/>
            <person name="Marck C."/>
            <person name="Cruz J.A."/>
            <person name="Straub M.L."/>
            <person name="Kugler V."/>
            <person name="Sacerdot C."/>
            <person name="Uzunov Z."/>
            <person name="Thierry A."/>
            <person name="Weiss S."/>
            <person name="Bleykasten C."/>
            <person name="De Montigny J."/>
            <person name="Jacques N."/>
            <person name="Jung P."/>
            <person name="Lemaire M."/>
            <person name="Mallet S."/>
            <person name="Morel G."/>
            <person name="Richard G.F."/>
            <person name="Sarkar A."/>
            <person name="Savel G."/>
            <person name="Schacherer J."/>
            <person name="Seret M.L."/>
            <person name="Talla E."/>
            <person name="Samson G."/>
            <person name="Jubin C."/>
            <person name="Poulain J."/>
            <person name="Vacherie B."/>
            <person name="Barbe V."/>
            <person name="Pelletier E."/>
            <person name="Sherman D.J."/>
            <person name="Westhof E."/>
            <person name="Weissenbach J."/>
            <person name="Baret P.V."/>
            <person name="Wincker P."/>
            <person name="Gaillardin C."/>
            <person name="Dujon B."/>
            <person name="Souciet J.L."/>
        </authorList>
    </citation>
    <scope>NUCLEOTIDE SEQUENCE [LARGE SCALE GENOMIC DNA]</scope>
    <source>
        <strain evidence="3">CBS 270.75 / DBVPG 7215 / KCTC 17166 / NRRL Y-17582</strain>
    </source>
</reference>
<dbReference type="PANTHER" id="PTHR12162">
    <property type="entry name" value="NIBRIN-RELATED"/>
    <property type="match status" value="1"/>
</dbReference>
<dbReference type="GO" id="GO:0030870">
    <property type="term" value="C:Mre11 complex"/>
    <property type="evidence" value="ECO:0007669"/>
    <property type="project" value="InterPro"/>
</dbReference>
<dbReference type="PANTHER" id="PTHR12162:SF0">
    <property type="entry name" value="NIBRIN"/>
    <property type="match status" value="1"/>
</dbReference>
<dbReference type="FunCoup" id="G8JSQ1">
    <property type="interactions" value="150"/>
</dbReference>
<accession>G8JSQ1</accession>
<dbReference type="InterPro" id="IPR008984">
    <property type="entry name" value="SMAD_FHA_dom_sf"/>
</dbReference>
<dbReference type="SUPFAM" id="SSF49879">
    <property type="entry name" value="SMAD/FHA domain"/>
    <property type="match status" value="1"/>
</dbReference>
<dbReference type="GO" id="GO:0003684">
    <property type="term" value="F:damaged DNA binding"/>
    <property type="evidence" value="ECO:0007669"/>
    <property type="project" value="TreeGrafter"/>
</dbReference>
<protein>
    <submittedName>
        <fullName evidence="2">Uncharacterized protein</fullName>
    </submittedName>
</protein>
<gene>
    <name evidence="2" type="ordered locus">Ecym_4761</name>
</gene>
<dbReference type="EMBL" id="CP002500">
    <property type="protein sequence ID" value="AET39773.1"/>
    <property type="molecule type" value="Genomic_DNA"/>
</dbReference>
<keyword evidence="3" id="KW-1185">Reference proteome</keyword>
<dbReference type="OrthoDB" id="3981072at2759"/>
<evidence type="ECO:0000256" key="1">
    <source>
        <dbReference type="SAM" id="MobiDB-lite"/>
    </source>
</evidence>
<feature type="region of interest" description="Disordered" evidence="1">
    <location>
        <begin position="776"/>
        <end position="798"/>
    </location>
</feature>
<dbReference type="GO" id="GO:0007095">
    <property type="term" value="P:mitotic G2 DNA damage checkpoint signaling"/>
    <property type="evidence" value="ECO:0007669"/>
    <property type="project" value="InterPro"/>
</dbReference>
<dbReference type="eggNOG" id="ENOG502QU0B">
    <property type="taxonomic scope" value="Eukaryota"/>
</dbReference>
<dbReference type="HOGENOM" id="CLU_017587_0_0_1"/>
<sequence>MWIFKCQYQNQKDPDTLNAISSVIKPDKNYIVGRASKSSLVIDERGVSRTHLQLKANRNIIEITLLGAQLKIGHKTIEKGISCEFHPKQSPLRLEVGSHSIECKLLWTQWEFKVPSDLEINYIALTKMFVQLGIKIVFSLSKETSHQIVRSRQGQKDYDKYLFALVKGLPLVEVGFLKGISSLLNSDTLKFESKVKELEREFSIFPEFNPIPNPLKGLYFIVPEKDEFDILKYTIEVGGGTVYNCITFEDFVKVTSTIPSSKVILIKCSNNISPAIDTQKPTDHNILLEKAHSIGFKQHDTRELTIAVLNNNFEETLIDSSISDKRLISCNSNDKLKTTSTSLEDGLKVNVSATSGLNLNTEGPPAKKRRINSVKPLDSLSFFAGGSIERSTRVERNSSEKQTVQPAEHNKIAETSIASIELLPTKSGIKEITDVVPETENEPEPMVSPKKRSPAKNESLADMRAGDNHVSIKTTLEVEKSAEPSHKKLKVEGIFDEKVEMSNEQKYHLNAESKDSTLSTQSHSSIVNAIKEIKEREVSRIKTTIVEIGPDELTEEAICKLSTLAVVESVDMLRKTQSRHMKTETNKRHHVRRNFKRFVKVWPAYLNKAICQDPMGAQRYSNRQCVPLKVYEPMNKNELTDDQLVDENSSEEKNDIMNETFTSDPLDHNIQMASKSIPRHHDSIYQSKYEQVLSNPELEFSFSTIRNSNSSESVTNNPGNSLFVVEDESDDNTAVTYHNLSATSATRTEGSDVSIQARTSRIVTRPKNNATVLKYIGNEEDDEDDEDEAPRFAFRRTR</sequence>
<dbReference type="GO" id="GO:0000724">
    <property type="term" value="P:double-strand break repair via homologous recombination"/>
    <property type="evidence" value="ECO:0007669"/>
    <property type="project" value="TreeGrafter"/>
</dbReference>
<dbReference type="AlphaFoldDB" id="G8JSQ1"/>
<dbReference type="OMA" id="MWILRYQ"/>
<evidence type="ECO:0000313" key="3">
    <source>
        <dbReference type="Proteomes" id="UP000006790"/>
    </source>
</evidence>
<dbReference type="CDD" id="cd00027">
    <property type="entry name" value="BRCT"/>
    <property type="match status" value="1"/>
</dbReference>
<name>G8JSQ1_ERECY</name>
<dbReference type="RefSeq" id="XP_003646590.1">
    <property type="nucleotide sequence ID" value="XM_003646542.1"/>
</dbReference>
<dbReference type="STRING" id="931890.G8JSQ1"/>
<evidence type="ECO:0000313" key="2">
    <source>
        <dbReference type="EMBL" id="AET39773.1"/>
    </source>
</evidence>
<proteinExistence type="predicted"/>
<dbReference type="InterPro" id="IPR040227">
    <property type="entry name" value="Nibrin-rel"/>
</dbReference>
<dbReference type="KEGG" id="erc:Ecym_4761"/>
<dbReference type="CDD" id="cd00060">
    <property type="entry name" value="FHA"/>
    <property type="match status" value="1"/>
</dbReference>
<dbReference type="Proteomes" id="UP000006790">
    <property type="component" value="Chromosome 4"/>
</dbReference>
<feature type="compositionally biased region" description="Acidic residues" evidence="1">
    <location>
        <begin position="778"/>
        <end position="788"/>
    </location>
</feature>
<dbReference type="GeneID" id="11470249"/>
<feature type="region of interest" description="Disordered" evidence="1">
    <location>
        <begin position="438"/>
        <end position="459"/>
    </location>
</feature>
<organism evidence="2 3">
    <name type="scientific">Eremothecium cymbalariae (strain CBS 270.75 / DBVPG 7215 / KCTC 17166 / NRRL Y-17582)</name>
    <name type="common">Yeast</name>
    <dbReference type="NCBI Taxonomy" id="931890"/>
    <lineage>
        <taxon>Eukaryota</taxon>
        <taxon>Fungi</taxon>
        <taxon>Dikarya</taxon>
        <taxon>Ascomycota</taxon>
        <taxon>Saccharomycotina</taxon>
        <taxon>Saccharomycetes</taxon>
        <taxon>Saccharomycetales</taxon>
        <taxon>Saccharomycetaceae</taxon>
        <taxon>Eremothecium</taxon>
    </lineage>
</organism>
<dbReference type="InParanoid" id="G8JSQ1"/>